<feature type="compositionally biased region" description="Basic and acidic residues" evidence="6">
    <location>
        <begin position="323"/>
        <end position="332"/>
    </location>
</feature>
<feature type="non-terminal residue" evidence="8">
    <location>
        <position position="1"/>
    </location>
</feature>
<feature type="region of interest" description="Disordered" evidence="6">
    <location>
        <begin position="273"/>
        <end position="345"/>
    </location>
</feature>
<feature type="domain" description="C2H2-type" evidence="7">
    <location>
        <begin position="66"/>
        <end position="94"/>
    </location>
</feature>
<dbReference type="PROSITE" id="PS00028">
    <property type="entry name" value="ZINC_FINGER_C2H2_1"/>
    <property type="match status" value="5"/>
</dbReference>
<dbReference type="GO" id="GO:0000785">
    <property type="term" value="C:chromatin"/>
    <property type="evidence" value="ECO:0007669"/>
    <property type="project" value="UniProtKB-ARBA"/>
</dbReference>
<dbReference type="FunFam" id="3.30.160.60:FF:000688">
    <property type="entry name" value="zinc finger protein 197 isoform X1"/>
    <property type="match status" value="1"/>
</dbReference>
<evidence type="ECO:0000256" key="2">
    <source>
        <dbReference type="ARBA" id="ARBA00022737"/>
    </source>
</evidence>
<feature type="domain" description="C2H2-type" evidence="7">
    <location>
        <begin position="546"/>
        <end position="574"/>
    </location>
</feature>
<organism evidence="8 9">
    <name type="scientific">Allacma fusca</name>
    <dbReference type="NCBI Taxonomy" id="39272"/>
    <lineage>
        <taxon>Eukaryota</taxon>
        <taxon>Metazoa</taxon>
        <taxon>Ecdysozoa</taxon>
        <taxon>Arthropoda</taxon>
        <taxon>Hexapoda</taxon>
        <taxon>Collembola</taxon>
        <taxon>Symphypleona</taxon>
        <taxon>Sminthuridae</taxon>
        <taxon>Allacma</taxon>
    </lineage>
</organism>
<keyword evidence="9" id="KW-1185">Reference proteome</keyword>
<dbReference type="GO" id="GO:0008270">
    <property type="term" value="F:zinc ion binding"/>
    <property type="evidence" value="ECO:0007669"/>
    <property type="project" value="UniProtKB-KW"/>
</dbReference>
<protein>
    <recommendedName>
        <fullName evidence="7">C2H2-type domain-containing protein</fullName>
    </recommendedName>
</protein>
<dbReference type="GO" id="GO:0000981">
    <property type="term" value="F:DNA-binding transcription factor activity, RNA polymerase II-specific"/>
    <property type="evidence" value="ECO:0007669"/>
    <property type="project" value="TreeGrafter"/>
</dbReference>
<dbReference type="GO" id="GO:0003682">
    <property type="term" value="F:chromatin binding"/>
    <property type="evidence" value="ECO:0007669"/>
    <property type="project" value="UniProtKB-ARBA"/>
</dbReference>
<feature type="region of interest" description="Disordered" evidence="6">
    <location>
        <begin position="366"/>
        <end position="386"/>
    </location>
</feature>
<feature type="domain" description="C2H2-type" evidence="7">
    <location>
        <begin position="37"/>
        <end position="64"/>
    </location>
</feature>
<keyword evidence="3 5" id="KW-0863">Zinc-finger</keyword>
<reference evidence="8" key="1">
    <citation type="submission" date="2021-06" db="EMBL/GenBank/DDBJ databases">
        <authorList>
            <person name="Hodson N. C."/>
            <person name="Mongue J. A."/>
            <person name="Jaron S. K."/>
        </authorList>
    </citation>
    <scope>NUCLEOTIDE SEQUENCE</scope>
</reference>
<dbReference type="Proteomes" id="UP000708208">
    <property type="component" value="Unassembled WGS sequence"/>
</dbReference>
<dbReference type="FunFam" id="3.30.160.60:FF:000690">
    <property type="entry name" value="Zinc finger protein 354C"/>
    <property type="match status" value="1"/>
</dbReference>
<dbReference type="PANTHER" id="PTHR23235:SF120">
    <property type="entry name" value="KRUPPEL-LIKE FACTOR 15"/>
    <property type="match status" value="1"/>
</dbReference>
<keyword evidence="2" id="KW-0677">Repeat</keyword>
<evidence type="ECO:0000313" key="9">
    <source>
        <dbReference type="Proteomes" id="UP000708208"/>
    </source>
</evidence>
<evidence type="ECO:0000256" key="5">
    <source>
        <dbReference type="PROSITE-ProRule" id="PRU00042"/>
    </source>
</evidence>
<dbReference type="SMART" id="SM00355">
    <property type="entry name" value="ZnF_C2H2"/>
    <property type="match status" value="6"/>
</dbReference>
<feature type="compositionally biased region" description="Acidic residues" evidence="6">
    <location>
        <begin position="310"/>
        <end position="322"/>
    </location>
</feature>
<dbReference type="FunFam" id="3.30.160.60:FF:000112">
    <property type="entry name" value="Mds1 and evi1 complex locus protein"/>
    <property type="match status" value="1"/>
</dbReference>
<evidence type="ECO:0000256" key="3">
    <source>
        <dbReference type="ARBA" id="ARBA00022771"/>
    </source>
</evidence>
<proteinExistence type="predicted"/>
<dbReference type="InterPro" id="IPR013087">
    <property type="entry name" value="Znf_C2H2_type"/>
</dbReference>
<dbReference type="AlphaFoldDB" id="A0A8J2K7A8"/>
<evidence type="ECO:0000256" key="4">
    <source>
        <dbReference type="ARBA" id="ARBA00022833"/>
    </source>
</evidence>
<dbReference type="Pfam" id="PF00096">
    <property type="entry name" value="zf-C2H2"/>
    <property type="match status" value="5"/>
</dbReference>
<dbReference type="FunFam" id="3.30.160.60:FF:000159">
    <property type="entry name" value="Mds1 and evi1 complex locus protein"/>
    <property type="match status" value="1"/>
</dbReference>
<keyword evidence="1" id="KW-0479">Metal-binding</keyword>
<gene>
    <name evidence="8" type="ORF">AFUS01_LOCUS19591</name>
</gene>
<feature type="domain" description="C2H2-type" evidence="7">
    <location>
        <begin position="575"/>
        <end position="597"/>
    </location>
</feature>
<dbReference type="GO" id="GO:0000978">
    <property type="term" value="F:RNA polymerase II cis-regulatory region sequence-specific DNA binding"/>
    <property type="evidence" value="ECO:0007669"/>
    <property type="project" value="TreeGrafter"/>
</dbReference>
<feature type="domain" description="C2H2-type" evidence="7">
    <location>
        <begin position="9"/>
        <end position="36"/>
    </location>
</feature>
<sequence>AQHTSPRIHACGECGKTFATSSGLKQHAHIHSSVKPFQCEVCLKSYTQFSNLCRHKRMHADCRAQSRCDKCSAPFASSAALAKHKRFCDAASSPLKNRSLIETPLNNNSQHIGGERSAMFQFQSTTTTVGTPLTVKKLMDPSDPDLLQGPTDLHTSKAKKFNINSLHVDMKNLNNNNNNHIHRNNYGLRRRSRSPLLSAGSRASTAANLHNSKDDATIRENVGRLGFPAALMFPPSPPMYNPFTTMAIYPQFFATPTNLSRLDHGGEVMRKTSLRVSSSTSPHRDNTDLLLPTGSRKSRRNPSLDKEEANISDDENEEDVDDGFYKPKKSDTPLDLSVQKNESCENGNKKDVIEDLSKVKIKTGIKERETREQSCNNNSSEREKISLSESKSKMVLRGERELRVEDNNMIPCPNNKKAKFRCNSFQLIPPPHQIMDGLNISMETANSKQSGFSPIIAPRPLHPFSRFPIPSSHFSALQGFHPNPFNPFFHSNLSPRNDLSNNLNASSPTWQGKVGNRYSCKFCGKVFPRSANLTRHLRTHTGEQPYKCRFCERSFSISSNLQRHVRNIHHKEKPFRCPLCDRAFGQQTNLDRHLRKHESGVNMDHDSSNSPTPSPQ</sequence>
<evidence type="ECO:0000259" key="7">
    <source>
        <dbReference type="PROSITE" id="PS50157"/>
    </source>
</evidence>
<evidence type="ECO:0000256" key="1">
    <source>
        <dbReference type="ARBA" id="ARBA00022723"/>
    </source>
</evidence>
<comment type="caution">
    <text evidence="8">The sequence shown here is derived from an EMBL/GenBank/DDBJ whole genome shotgun (WGS) entry which is preliminary data.</text>
</comment>
<dbReference type="FunFam" id="3.30.160.60:FF:000126">
    <property type="entry name" value="Mds1 and evi1 complex locus protein"/>
    <property type="match status" value="1"/>
</dbReference>
<keyword evidence="4" id="KW-0862">Zinc</keyword>
<feature type="domain" description="C2H2-type" evidence="7">
    <location>
        <begin position="518"/>
        <end position="545"/>
    </location>
</feature>
<accession>A0A8J2K7A8</accession>
<dbReference type="EMBL" id="CAJVCH010203785">
    <property type="protein sequence ID" value="CAG7730978.1"/>
    <property type="molecule type" value="Genomic_DNA"/>
</dbReference>
<dbReference type="OrthoDB" id="9368434at2759"/>
<name>A0A8J2K7A8_9HEXA</name>
<dbReference type="GO" id="GO:0040029">
    <property type="term" value="P:epigenetic regulation of gene expression"/>
    <property type="evidence" value="ECO:0007669"/>
    <property type="project" value="UniProtKB-ARBA"/>
</dbReference>
<evidence type="ECO:0000313" key="8">
    <source>
        <dbReference type="EMBL" id="CAG7730978.1"/>
    </source>
</evidence>
<dbReference type="PANTHER" id="PTHR23235">
    <property type="entry name" value="KRUEPPEL-LIKE TRANSCRIPTION FACTOR"/>
    <property type="match status" value="1"/>
</dbReference>
<dbReference type="PROSITE" id="PS50157">
    <property type="entry name" value="ZINC_FINGER_C2H2_2"/>
    <property type="match status" value="6"/>
</dbReference>
<evidence type="ECO:0000256" key="6">
    <source>
        <dbReference type="SAM" id="MobiDB-lite"/>
    </source>
</evidence>